<evidence type="ECO:0000256" key="1">
    <source>
        <dbReference type="SAM" id="SignalP"/>
    </source>
</evidence>
<keyword evidence="3" id="KW-1185">Reference proteome</keyword>
<evidence type="ECO:0000313" key="3">
    <source>
        <dbReference type="Proteomes" id="UP000035721"/>
    </source>
</evidence>
<protein>
    <recommendedName>
        <fullName evidence="4">Lipoprotein</fullName>
    </recommendedName>
</protein>
<feature type="chain" id="PRO_5039382750" description="Lipoprotein" evidence="1">
    <location>
        <begin position="21"/>
        <end position="199"/>
    </location>
</feature>
<comment type="caution">
    <text evidence="2">The sequence shown here is derived from an EMBL/GenBank/DDBJ whole genome shotgun (WGS) entry which is preliminary data.</text>
</comment>
<dbReference type="AlphaFoldDB" id="A0A077M5E0"/>
<dbReference type="Proteomes" id="UP000035721">
    <property type="component" value="Unassembled WGS sequence"/>
</dbReference>
<evidence type="ECO:0008006" key="4">
    <source>
        <dbReference type="Google" id="ProtNLM"/>
    </source>
</evidence>
<dbReference type="EMBL" id="CAJB01000419">
    <property type="protein sequence ID" value="CCH80287.1"/>
    <property type="molecule type" value="Genomic_DNA"/>
</dbReference>
<gene>
    <name evidence="2" type="ORF">BN12_840002</name>
</gene>
<proteinExistence type="predicted"/>
<name>A0A077M5E0_9MICO</name>
<dbReference type="RefSeq" id="WP_157635446.1">
    <property type="nucleotide sequence ID" value="NZ_HF570958.1"/>
</dbReference>
<evidence type="ECO:0000313" key="2">
    <source>
        <dbReference type="EMBL" id="CCH80287.1"/>
    </source>
</evidence>
<sequence length="199" mass="20749">MTPRRVKAPLRGIIAATALAGALALTGCGSESWSGSAGTAAVVDGDRIATQDVMVAAQQINEQFKPDTPLTTTTALNYLVVAPAYIAVAEKNGIPTSAAAARTQLTSVPDPNDETVRLLQVNDVATVISQWGQSQQTQAKATEVQKEIVAAIDKQQISLNPRFGTFDKSQFAIKAAAPNWISKTVPAATATPTEDTTGS</sequence>
<dbReference type="OrthoDB" id="5147169at2"/>
<dbReference type="STRING" id="1194083.BN12_840002"/>
<dbReference type="PROSITE" id="PS51257">
    <property type="entry name" value="PROKAR_LIPOPROTEIN"/>
    <property type="match status" value="1"/>
</dbReference>
<feature type="signal peptide" evidence="1">
    <location>
        <begin position="1"/>
        <end position="20"/>
    </location>
</feature>
<keyword evidence="1" id="KW-0732">Signal</keyword>
<organism evidence="2 3">
    <name type="scientific">Nostocoides japonicum T1-X7</name>
    <dbReference type="NCBI Taxonomy" id="1194083"/>
    <lineage>
        <taxon>Bacteria</taxon>
        <taxon>Bacillati</taxon>
        <taxon>Actinomycetota</taxon>
        <taxon>Actinomycetes</taxon>
        <taxon>Micrococcales</taxon>
        <taxon>Intrasporangiaceae</taxon>
        <taxon>Nostocoides</taxon>
    </lineage>
</organism>
<reference evidence="2 3" key="1">
    <citation type="journal article" date="2013" name="ISME J.">
        <title>A metabolic model for members of the genus Tetrasphaera involved in enhanced biological phosphorus removal.</title>
        <authorList>
            <person name="Kristiansen R."/>
            <person name="Nguyen H.T.T."/>
            <person name="Saunders A.M."/>
            <person name="Nielsen J.L."/>
            <person name="Wimmer R."/>
            <person name="Le V.Q."/>
            <person name="McIlroy S.J."/>
            <person name="Petrovski S."/>
            <person name="Seviour R.J."/>
            <person name="Calteau A."/>
            <person name="Nielsen K.L."/>
            <person name="Nielsen P.H."/>
        </authorList>
    </citation>
    <scope>NUCLEOTIDE SEQUENCE [LARGE SCALE GENOMIC DNA]</scope>
    <source>
        <strain evidence="2 3">T1-X7</strain>
    </source>
</reference>
<accession>A0A077M5E0</accession>